<dbReference type="AlphaFoldDB" id="A0A0J9XGN2"/>
<reference evidence="1" key="1">
    <citation type="submission" date="2014-03" db="EMBL/GenBank/DDBJ databases">
        <authorList>
            <person name="Casaregola S."/>
        </authorList>
    </citation>
    <scope>NUCLEOTIDE SEQUENCE [LARGE SCALE GENOMIC DNA]</scope>
    <source>
        <strain evidence="1">CLIB 918</strain>
    </source>
</reference>
<dbReference type="InterPro" id="IPR035979">
    <property type="entry name" value="RBD_domain_sf"/>
</dbReference>
<dbReference type="GO" id="GO:0003676">
    <property type="term" value="F:nucleic acid binding"/>
    <property type="evidence" value="ECO:0007669"/>
    <property type="project" value="InterPro"/>
</dbReference>
<accession>A0A0J9XGN2</accession>
<sequence>MTTESVQKALSHPKKLIVNDVELSIKPRLATVGKQHKLFDFDSKVPSRYYFEGVPDIFFTTILVRNVPSSWGPIDLHKSFSLYGTLVGTFIYTTRDEFGLKQGLVEFTSPHIARNICQKLPLLRLQEGVLNLMATDVVNMSEWLGYAKPSSENFPKFPPGLGNKIIK</sequence>
<evidence type="ECO:0000313" key="1">
    <source>
        <dbReference type="EMBL" id="CDO56716.1"/>
    </source>
</evidence>
<dbReference type="Proteomes" id="UP000242525">
    <property type="component" value="Unassembled WGS sequence"/>
</dbReference>
<dbReference type="InterPro" id="IPR012677">
    <property type="entry name" value="Nucleotide-bd_a/b_plait_sf"/>
</dbReference>
<protein>
    <recommendedName>
        <fullName evidence="3">RRM domain-containing protein</fullName>
    </recommendedName>
</protein>
<dbReference type="SUPFAM" id="SSF54928">
    <property type="entry name" value="RNA-binding domain, RBD"/>
    <property type="match status" value="1"/>
</dbReference>
<keyword evidence="2" id="KW-1185">Reference proteome</keyword>
<organism evidence="1 2">
    <name type="scientific">Geotrichum candidum</name>
    <name type="common">Oospora lactis</name>
    <name type="synonym">Dipodascus geotrichum</name>
    <dbReference type="NCBI Taxonomy" id="1173061"/>
    <lineage>
        <taxon>Eukaryota</taxon>
        <taxon>Fungi</taxon>
        <taxon>Dikarya</taxon>
        <taxon>Ascomycota</taxon>
        <taxon>Saccharomycotina</taxon>
        <taxon>Dipodascomycetes</taxon>
        <taxon>Dipodascales</taxon>
        <taxon>Dipodascaceae</taxon>
        <taxon>Geotrichum</taxon>
    </lineage>
</organism>
<comment type="caution">
    <text evidence="1">The sequence shown here is derived from an EMBL/GenBank/DDBJ whole genome shotgun (WGS) entry which is preliminary data.</text>
</comment>
<gene>
    <name evidence="1" type="ORF">BN980_GECA16s01858g</name>
</gene>
<evidence type="ECO:0000313" key="2">
    <source>
        <dbReference type="Proteomes" id="UP000242525"/>
    </source>
</evidence>
<name>A0A0J9XGN2_GEOCN</name>
<dbReference type="EMBL" id="CCBN010000016">
    <property type="protein sequence ID" value="CDO56716.1"/>
    <property type="molecule type" value="Genomic_DNA"/>
</dbReference>
<dbReference type="Gene3D" id="3.30.70.330">
    <property type="match status" value="1"/>
</dbReference>
<evidence type="ECO:0008006" key="3">
    <source>
        <dbReference type="Google" id="ProtNLM"/>
    </source>
</evidence>
<proteinExistence type="predicted"/>